<evidence type="ECO:0000256" key="1">
    <source>
        <dbReference type="SAM" id="SignalP"/>
    </source>
</evidence>
<protein>
    <submittedName>
        <fullName evidence="2">Putative mitogen-activated protein</fullName>
    </submittedName>
</protein>
<feature type="signal peptide" evidence="1">
    <location>
        <begin position="1"/>
        <end position="26"/>
    </location>
</feature>
<dbReference type="AlphaFoldDB" id="A0A2M4C6C4"/>
<keyword evidence="1" id="KW-0732">Signal</keyword>
<organism evidence="2">
    <name type="scientific">Anopheles marajoara</name>
    <dbReference type="NCBI Taxonomy" id="58244"/>
    <lineage>
        <taxon>Eukaryota</taxon>
        <taxon>Metazoa</taxon>
        <taxon>Ecdysozoa</taxon>
        <taxon>Arthropoda</taxon>
        <taxon>Hexapoda</taxon>
        <taxon>Insecta</taxon>
        <taxon>Pterygota</taxon>
        <taxon>Neoptera</taxon>
        <taxon>Endopterygota</taxon>
        <taxon>Diptera</taxon>
        <taxon>Nematocera</taxon>
        <taxon>Culicoidea</taxon>
        <taxon>Culicidae</taxon>
        <taxon>Anophelinae</taxon>
        <taxon>Anopheles</taxon>
    </lineage>
</organism>
<reference evidence="2" key="1">
    <citation type="submission" date="2018-01" db="EMBL/GenBank/DDBJ databases">
        <title>An insight into the sialome of Amazonian anophelines.</title>
        <authorList>
            <person name="Ribeiro J.M."/>
            <person name="Scarpassa V."/>
            <person name="Calvo E."/>
        </authorList>
    </citation>
    <scope>NUCLEOTIDE SEQUENCE</scope>
    <source>
        <tissue evidence="2">Salivary glands</tissue>
    </source>
</reference>
<name>A0A2M4C6C4_9DIPT</name>
<proteinExistence type="predicted"/>
<feature type="chain" id="PRO_5014979833" evidence="1">
    <location>
        <begin position="27"/>
        <end position="151"/>
    </location>
</feature>
<evidence type="ECO:0000313" key="2">
    <source>
        <dbReference type="EMBL" id="MBW60860.1"/>
    </source>
</evidence>
<sequence>MAMVSGYLAFCGTAITWLMCTPCATSTPRKCVRGRVVMYSSVSALNTLTMASAHPTRMYFVLATMQLAALVRHITHLSSSRRALNSTRCPLRVIAYVLSAISPFPHATAQKSLFRSSPRIALRPISGIGSLYFRLPSRYQYLTCRLPTVTK</sequence>
<accession>A0A2M4C6C4</accession>
<dbReference type="EMBL" id="GGFJ01011719">
    <property type="protein sequence ID" value="MBW60860.1"/>
    <property type="molecule type" value="Transcribed_RNA"/>
</dbReference>